<evidence type="ECO:0000313" key="5">
    <source>
        <dbReference type="Proteomes" id="UP000663873"/>
    </source>
</evidence>
<dbReference type="GO" id="GO:0000055">
    <property type="term" value="P:ribosomal large subunit export from nucleus"/>
    <property type="evidence" value="ECO:0007669"/>
    <property type="project" value="TreeGrafter"/>
</dbReference>
<dbReference type="InterPro" id="IPR011704">
    <property type="entry name" value="ATPase_dyneun-rel_AAA"/>
</dbReference>
<evidence type="ECO:0000256" key="2">
    <source>
        <dbReference type="ARBA" id="ARBA00022840"/>
    </source>
</evidence>
<sequence>MSSKTLIVNDQEQRDRLVLTDTARENVSKVLEVLHDPIPILLEGSTGVGKSASVMEAAHQSGHNLIRYNMSSRVTIDDLLGKVALAVDELSQTTRLQFVDGPFTIAFARGYWILFDEL</sequence>
<dbReference type="PANTHER" id="PTHR48103">
    <property type="entry name" value="MIDASIN-RELATED"/>
    <property type="match status" value="1"/>
</dbReference>
<keyword evidence="2" id="KW-0067">ATP-binding</keyword>
<organism evidence="4 5">
    <name type="scientific">Rotaria socialis</name>
    <dbReference type="NCBI Taxonomy" id="392032"/>
    <lineage>
        <taxon>Eukaryota</taxon>
        <taxon>Metazoa</taxon>
        <taxon>Spiralia</taxon>
        <taxon>Gnathifera</taxon>
        <taxon>Rotifera</taxon>
        <taxon>Eurotatoria</taxon>
        <taxon>Bdelloidea</taxon>
        <taxon>Philodinida</taxon>
        <taxon>Philodinidae</taxon>
        <taxon>Rotaria</taxon>
    </lineage>
</organism>
<dbReference type="EMBL" id="CAJOBP010045243">
    <property type="protein sequence ID" value="CAF4784945.1"/>
    <property type="molecule type" value="Genomic_DNA"/>
</dbReference>
<proteinExistence type="predicted"/>
<protein>
    <recommendedName>
        <fullName evidence="3">ATPase dynein-related AAA domain-containing protein</fullName>
    </recommendedName>
</protein>
<reference evidence="4" key="1">
    <citation type="submission" date="2021-02" db="EMBL/GenBank/DDBJ databases">
        <authorList>
            <person name="Nowell W R."/>
        </authorList>
    </citation>
    <scope>NUCLEOTIDE SEQUENCE</scope>
</reference>
<evidence type="ECO:0000259" key="3">
    <source>
        <dbReference type="Pfam" id="PF07728"/>
    </source>
</evidence>
<dbReference type="GO" id="GO:0005524">
    <property type="term" value="F:ATP binding"/>
    <property type="evidence" value="ECO:0007669"/>
    <property type="project" value="UniProtKB-KW"/>
</dbReference>
<dbReference type="Proteomes" id="UP000663873">
    <property type="component" value="Unassembled WGS sequence"/>
</dbReference>
<keyword evidence="1" id="KW-0547">Nucleotide-binding</keyword>
<dbReference type="AlphaFoldDB" id="A0A821NDN5"/>
<name>A0A821NDN5_9BILA</name>
<dbReference type="SUPFAM" id="SSF52540">
    <property type="entry name" value="P-loop containing nucleoside triphosphate hydrolases"/>
    <property type="match status" value="1"/>
</dbReference>
<dbReference type="GO" id="GO:0005634">
    <property type="term" value="C:nucleus"/>
    <property type="evidence" value="ECO:0007669"/>
    <property type="project" value="TreeGrafter"/>
</dbReference>
<keyword evidence="5" id="KW-1185">Reference proteome</keyword>
<dbReference type="Gene3D" id="3.40.50.300">
    <property type="entry name" value="P-loop containing nucleotide triphosphate hydrolases"/>
    <property type="match status" value="1"/>
</dbReference>
<evidence type="ECO:0000313" key="4">
    <source>
        <dbReference type="EMBL" id="CAF4784945.1"/>
    </source>
</evidence>
<dbReference type="Pfam" id="PF07728">
    <property type="entry name" value="AAA_5"/>
    <property type="match status" value="1"/>
</dbReference>
<gene>
    <name evidence="4" type="ORF">UJA718_LOCUS40555</name>
</gene>
<dbReference type="GO" id="GO:0000027">
    <property type="term" value="P:ribosomal large subunit assembly"/>
    <property type="evidence" value="ECO:0007669"/>
    <property type="project" value="TreeGrafter"/>
</dbReference>
<dbReference type="PANTHER" id="PTHR48103:SF2">
    <property type="entry name" value="MIDASIN"/>
    <property type="match status" value="1"/>
</dbReference>
<evidence type="ECO:0000256" key="1">
    <source>
        <dbReference type="ARBA" id="ARBA00022741"/>
    </source>
</evidence>
<accession>A0A821NDN5</accession>
<feature type="domain" description="ATPase dynein-related AAA" evidence="3">
    <location>
        <begin position="39"/>
        <end position="118"/>
    </location>
</feature>
<comment type="caution">
    <text evidence="4">The sequence shown here is derived from an EMBL/GenBank/DDBJ whole genome shotgun (WGS) entry which is preliminary data.</text>
</comment>
<dbReference type="InterPro" id="IPR027417">
    <property type="entry name" value="P-loop_NTPase"/>
</dbReference>
<dbReference type="GO" id="GO:0030687">
    <property type="term" value="C:preribosome, large subunit precursor"/>
    <property type="evidence" value="ECO:0007669"/>
    <property type="project" value="TreeGrafter"/>
</dbReference>
<dbReference type="GO" id="GO:0016887">
    <property type="term" value="F:ATP hydrolysis activity"/>
    <property type="evidence" value="ECO:0007669"/>
    <property type="project" value="InterPro"/>
</dbReference>
<feature type="non-terminal residue" evidence="4">
    <location>
        <position position="118"/>
    </location>
</feature>